<dbReference type="Proteomes" id="UP000019226">
    <property type="component" value="Chromosome"/>
</dbReference>
<sequence length="70" mass="7569">MSDSQQSRNAIIKALIVFVMAVFVGGYIGLQHSDAIAPIVFVALGVFFAWIVYRTNRPKPDASGTAPSEQ</sequence>
<name>A0ABM5PRJ1_9CORY</name>
<keyword evidence="3" id="KW-1185">Reference proteome</keyword>
<keyword evidence="1" id="KW-0812">Transmembrane</keyword>
<protein>
    <recommendedName>
        <fullName evidence="4">Secreted protein</fullName>
    </recommendedName>
</protein>
<reference evidence="3" key="1">
    <citation type="submission" date="2013-02" db="EMBL/GenBank/DDBJ databases">
        <title>The complete genome sequence of Corynebacterium casei LMG S-19264 (=DSM 44701).</title>
        <authorList>
            <person name="Ruckert C."/>
            <person name="Albersmeier A."/>
            <person name="Kalinowski J."/>
        </authorList>
    </citation>
    <scope>NUCLEOTIDE SEQUENCE [LARGE SCALE GENOMIC DNA]</scope>
    <source>
        <strain evidence="3">LMG S-19264</strain>
    </source>
</reference>
<feature type="transmembrane region" description="Helical" evidence="1">
    <location>
        <begin position="12"/>
        <end position="30"/>
    </location>
</feature>
<evidence type="ECO:0000313" key="3">
    <source>
        <dbReference type="Proteomes" id="UP000019226"/>
    </source>
</evidence>
<dbReference type="RefSeq" id="WP_006823437.1">
    <property type="nucleotide sequence ID" value="NZ_CP004350.1"/>
</dbReference>
<evidence type="ECO:0008006" key="4">
    <source>
        <dbReference type="Google" id="ProtNLM"/>
    </source>
</evidence>
<dbReference type="EMBL" id="CP004350">
    <property type="protein sequence ID" value="AHI20647.1"/>
    <property type="molecule type" value="Genomic_DNA"/>
</dbReference>
<dbReference type="GeneID" id="82878202"/>
<gene>
    <name evidence="2" type="ORF">CCASEI_10460</name>
</gene>
<evidence type="ECO:0000256" key="1">
    <source>
        <dbReference type="SAM" id="Phobius"/>
    </source>
</evidence>
<accession>A0ABM5PRJ1</accession>
<proteinExistence type="predicted"/>
<feature type="transmembrane region" description="Helical" evidence="1">
    <location>
        <begin position="36"/>
        <end position="53"/>
    </location>
</feature>
<keyword evidence="1" id="KW-0472">Membrane</keyword>
<evidence type="ECO:0000313" key="2">
    <source>
        <dbReference type="EMBL" id="AHI20647.1"/>
    </source>
</evidence>
<organism evidence="2 3">
    <name type="scientific">Corynebacterium casei LMG S-19264</name>
    <dbReference type="NCBI Taxonomy" id="1285583"/>
    <lineage>
        <taxon>Bacteria</taxon>
        <taxon>Bacillati</taxon>
        <taxon>Actinomycetota</taxon>
        <taxon>Actinomycetes</taxon>
        <taxon>Mycobacteriales</taxon>
        <taxon>Corynebacteriaceae</taxon>
        <taxon>Corynebacterium</taxon>
    </lineage>
</organism>
<keyword evidence="1" id="KW-1133">Transmembrane helix</keyword>